<gene>
    <name evidence="2" type="ORF">E3N88_20125</name>
</gene>
<feature type="compositionally biased region" description="Basic and acidic residues" evidence="1">
    <location>
        <begin position="99"/>
        <end position="108"/>
    </location>
</feature>
<organism evidence="2 3">
    <name type="scientific">Mikania micrantha</name>
    <name type="common">bitter vine</name>
    <dbReference type="NCBI Taxonomy" id="192012"/>
    <lineage>
        <taxon>Eukaryota</taxon>
        <taxon>Viridiplantae</taxon>
        <taxon>Streptophyta</taxon>
        <taxon>Embryophyta</taxon>
        <taxon>Tracheophyta</taxon>
        <taxon>Spermatophyta</taxon>
        <taxon>Magnoliopsida</taxon>
        <taxon>eudicotyledons</taxon>
        <taxon>Gunneridae</taxon>
        <taxon>Pentapetalae</taxon>
        <taxon>asterids</taxon>
        <taxon>campanulids</taxon>
        <taxon>Asterales</taxon>
        <taxon>Asteraceae</taxon>
        <taxon>Asteroideae</taxon>
        <taxon>Heliantheae alliance</taxon>
        <taxon>Eupatorieae</taxon>
        <taxon>Mikania</taxon>
    </lineage>
</organism>
<evidence type="ECO:0000313" key="3">
    <source>
        <dbReference type="Proteomes" id="UP000326396"/>
    </source>
</evidence>
<name>A0A5N6NG78_9ASTR</name>
<accession>A0A5N6NG78</accession>
<dbReference type="AlphaFoldDB" id="A0A5N6NG78"/>
<reference evidence="2 3" key="1">
    <citation type="submission" date="2019-05" db="EMBL/GenBank/DDBJ databases">
        <title>Mikania micrantha, genome provides insights into the molecular mechanism of rapid growth.</title>
        <authorList>
            <person name="Liu B."/>
        </authorList>
    </citation>
    <scope>NUCLEOTIDE SEQUENCE [LARGE SCALE GENOMIC DNA]</scope>
    <source>
        <strain evidence="2">NLD-2019</strain>
        <tissue evidence="2">Leaf</tissue>
    </source>
</reference>
<feature type="region of interest" description="Disordered" evidence="1">
    <location>
        <begin position="1"/>
        <end position="131"/>
    </location>
</feature>
<dbReference type="Proteomes" id="UP000326396">
    <property type="component" value="Linkage Group LG19"/>
</dbReference>
<evidence type="ECO:0000256" key="1">
    <source>
        <dbReference type="SAM" id="MobiDB-lite"/>
    </source>
</evidence>
<feature type="compositionally biased region" description="Basic and acidic residues" evidence="1">
    <location>
        <begin position="21"/>
        <end position="37"/>
    </location>
</feature>
<evidence type="ECO:0000313" key="2">
    <source>
        <dbReference type="EMBL" id="KAD4888052.1"/>
    </source>
</evidence>
<keyword evidence="3" id="KW-1185">Reference proteome</keyword>
<protein>
    <submittedName>
        <fullName evidence="2">Uncharacterized protein</fullName>
    </submittedName>
</protein>
<comment type="caution">
    <text evidence="2">The sequence shown here is derived from an EMBL/GenBank/DDBJ whole genome shotgun (WGS) entry which is preliminary data.</text>
</comment>
<dbReference type="EMBL" id="SZYD01000011">
    <property type="protein sequence ID" value="KAD4888052.1"/>
    <property type="molecule type" value="Genomic_DNA"/>
</dbReference>
<dbReference type="OrthoDB" id="10646353at2759"/>
<sequence length="131" mass="14040">MEEKNADVTDDVAAQQNHLAVYHERETGAPETDRRPESVAVHDGVDGEDVRPEKDPTRGTRAQREAQEPLKRCRVGPSPEPSGIADLGGGGEEDASEYGGRDEGHEEGVNGGDGAEGYRTAATVEEEVEDQ</sequence>
<feature type="compositionally biased region" description="Basic and acidic residues" evidence="1">
    <location>
        <begin position="43"/>
        <end position="71"/>
    </location>
</feature>
<proteinExistence type="predicted"/>